<sequence>MANNFANNLNKPTFSLNANNDKHMKPDDNSYGMPFLTRNNHQTISDNGFFGSLPPDASLQNVTTPISQKFVQSIAPSFPQPDALPTFAGKPIQRILLAETQNGSLHDLLPGLTVEPPTTKPGEDTLAEKLANKILCGDFEVICFLLNFST</sequence>
<organism evidence="4">
    <name type="scientific">Enterobius vermicularis</name>
    <name type="common">Human pinworm</name>
    <dbReference type="NCBI Taxonomy" id="51028"/>
    <lineage>
        <taxon>Eukaryota</taxon>
        <taxon>Metazoa</taxon>
        <taxon>Ecdysozoa</taxon>
        <taxon>Nematoda</taxon>
        <taxon>Chromadorea</taxon>
        <taxon>Rhabditida</taxon>
        <taxon>Spirurina</taxon>
        <taxon>Oxyuridomorpha</taxon>
        <taxon>Oxyuroidea</taxon>
        <taxon>Oxyuridae</taxon>
        <taxon>Enterobius</taxon>
    </lineage>
</organism>
<reference evidence="2 3" key="2">
    <citation type="submission" date="2018-10" db="EMBL/GenBank/DDBJ databases">
        <authorList>
            <consortium name="Pathogen Informatics"/>
        </authorList>
    </citation>
    <scope>NUCLEOTIDE SEQUENCE [LARGE SCALE GENOMIC DNA]</scope>
</reference>
<evidence type="ECO:0000313" key="4">
    <source>
        <dbReference type="WBParaSite" id="EVEC_0001365301-mRNA-1"/>
    </source>
</evidence>
<accession>A0A0N4VRI4</accession>
<dbReference type="EMBL" id="UXUI01016976">
    <property type="protein sequence ID" value="VDD98029.1"/>
    <property type="molecule type" value="Genomic_DNA"/>
</dbReference>
<dbReference type="Proteomes" id="UP000274131">
    <property type="component" value="Unassembled WGS sequence"/>
</dbReference>
<evidence type="ECO:0000313" key="2">
    <source>
        <dbReference type="EMBL" id="VDD98029.1"/>
    </source>
</evidence>
<dbReference type="AlphaFoldDB" id="A0A0N4VRI4"/>
<proteinExistence type="predicted"/>
<keyword evidence="3" id="KW-1185">Reference proteome</keyword>
<evidence type="ECO:0000256" key="1">
    <source>
        <dbReference type="SAM" id="MobiDB-lite"/>
    </source>
</evidence>
<feature type="compositionally biased region" description="Polar residues" evidence="1">
    <location>
        <begin position="1"/>
        <end position="19"/>
    </location>
</feature>
<feature type="region of interest" description="Disordered" evidence="1">
    <location>
        <begin position="1"/>
        <end position="20"/>
    </location>
</feature>
<gene>
    <name evidence="2" type="ORF">EVEC_LOCUS12780</name>
</gene>
<reference evidence="4" key="1">
    <citation type="submission" date="2017-02" db="UniProtKB">
        <authorList>
            <consortium name="WormBaseParasite"/>
        </authorList>
    </citation>
    <scope>IDENTIFICATION</scope>
</reference>
<name>A0A0N4VRI4_ENTVE</name>
<evidence type="ECO:0000313" key="3">
    <source>
        <dbReference type="Proteomes" id="UP000274131"/>
    </source>
</evidence>
<protein>
    <submittedName>
        <fullName evidence="2 4">Uncharacterized protein</fullName>
    </submittedName>
</protein>
<dbReference type="WBParaSite" id="EVEC_0001365301-mRNA-1">
    <property type="protein sequence ID" value="EVEC_0001365301-mRNA-1"/>
    <property type="gene ID" value="EVEC_0001365301"/>
</dbReference>